<sequence>MDTRKKVADTTTNLHQDRGKDTNKIPQFKRLAQCFSEMPKTMYQAERETGIRIANICRFIDKMKKNGIIRKVSSGKCPISHRQAGFYTSNREYFKDDRQLSLFDILWKGVRR</sequence>
<evidence type="ECO:0008006" key="4">
    <source>
        <dbReference type="Google" id="ProtNLM"/>
    </source>
</evidence>
<accession>A0ABR8V8H9</accession>
<protein>
    <recommendedName>
        <fullName evidence="4">MarR family transcriptional regulator</fullName>
    </recommendedName>
</protein>
<gene>
    <name evidence="2" type="ORF">H9626_02350</name>
</gene>
<reference evidence="2 3" key="1">
    <citation type="submission" date="2020-08" db="EMBL/GenBank/DDBJ databases">
        <title>A Genomic Blueprint of the Chicken Gut Microbiome.</title>
        <authorList>
            <person name="Gilroy R."/>
            <person name="Ravi A."/>
            <person name="Getino M."/>
            <person name="Pursley I."/>
            <person name="Horton D.L."/>
            <person name="Alikhan N.-F."/>
            <person name="Baker D."/>
            <person name="Gharbi K."/>
            <person name="Hall N."/>
            <person name="Watson M."/>
            <person name="Adriaenssens E.M."/>
            <person name="Foster-Nyarko E."/>
            <person name="Jarju S."/>
            <person name="Secka A."/>
            <person name="Antonio M."/>
            <person name="Oren A."/>
            <person name="Chaudhuri R."/>
            <person name="La Ragione R.M."/>
            <person name="Hildebrand F."/>
            <person name="Pallen M.J."/>
        </authorList>
    </citation>
    <scope>NUCLEOTIDE SEQUENCE [LARGE SCALE GENOMIC DNA]</scope>
    <source>
        <strain evidence="2 3">Sa1YUN3</strain>
    </source>
</reference>
<name>A0ABR8V8H9_9BACT</name>
<evidence type="ECO:0000313" key="2">
    <source>
        <dbReference type="EMBL" id="MBD8001062.1"/>
    </source>
</evidence>
<feature type="region of interest" description="Disordered" evidence="1">
    <location>
        <begin position="1"/>
        <end position="22"/>
    </location>
</feature>
<evidence type="ECO:0000256" key="1">
    <source>
        <dbReference type="SAM" id="MobiDB-lite"/>
    </source>
</evidence>
<organism evidence="2 3">
    <name type="scientific">Phocaeicola faecium</name>
    <dbReference type="NCBI Taxonomy" id="2762213"/>
    <lineage>
        <taxon>Bacteria</taxon>
        <taxon>Pseudomonadati</taxon>
        <taxon>Bacteroidota</taxon>
        <taxon>Bacteroidia</taxon>
        <taxon>Bacteroidales</taxon>
        <taxon>Bacteroidaceae</taxon>
        <taxon>Phocaeicola</taxon>
    </lineage>
</organism>
<dbReference type="Proteomes" id="UP000616346">
    <property type="component" value="Unassembled WGS sequence"/>
</dbReference>
<dbReference type="RefSeq" id="WP_191709447.1">
    <property type="nucleotide sequence ID" value="NZ_JACSPQ010000001.1"/>
</dbReference>
<proteinExistence type="predicted"/>
<comment type="caution">
    <text evidence="2">The sequence shown here is derived from an EMBL/GenBank/DDBJ whole genome shotgun (WGS) entry which is preliminary data.</text>
</comment>
<evidence type="ECO:0000313" key="3">
    <source>
        <dbReference type="Proteomes" id="UP000616346"/>
    </source>
</evidence>
<keyword evidence="3" id="KW-1185">Reference proteome</keyword>
<dbReference type="EMBL" id="JACSPQ010000001">
    <property type="protein sequence ID" value="MBD8001062.1"/>
    <property type="molecule type" value="Genomic_DNA"/>
</dbReference>